<accession>A0ACC2N5G4</accession>
<sequence length="196" mass="22224">MLQDGGLRGDATQQMVRLLLMKHVALVPEDHVYPEGNELIKFYCSDVLSARTQHALKVSDRTYLGYSKEYVASAVTENLGLSDTSTQIFSRMVQDECLYSSRDNARSNDSVAQLRDKSIIKIIDSIVDEGNNLEFTLYQTVRSRSFCGRKYSMFHIVTAVMDEVKVVATNKIDRICVFIEAYGSEYVCPVLNLLHY</sequence>
<comment type="caution">
    <text evidence="1">The sequence shown here is derived from an EMBL/GenBank/DDBJ whole genome shotgun (WGS) entry which is preliminary data.</text>
</comment>
<protein>
    <submittedName>
        <fullName evidence="1">Uncharacterized protein</fullName>
    </submittedName>
</protein>
<dbReference type="EMBL" id="CM056744">
    <property type="protein sequence ID" value="KAJ8664875.1"/>
    <property type="molecule type" value="Genomic_DNA"/>
</dbReference>
<evidence type="ECO:0000313" key="2">
    <source>
        <dbReference type="Proteomes" id="UP001239111"/>
    </source>
</evidence>
<name>A0ACC2N5G4_9HYME</name>
<dbReference type="Proteomes" id="UP001239111">
    <property type="component" value="Chromosome 4"/>
</dbReference>
<keyword evidence="2" id="KW-1185">Reference proteome</keyword>
<organism evidence="1 2">
    <name type="scientific">Eretmocerus hayati</name>
    <dbReference type="NCBI Taxonomy" id="131215"/>
    <lineage>
        <taxon>Eukaryota</taxon>
        <taxon>Metazoa</taxon>
        <taxon>Ecdysozoa</taxon>
        <taxon>Arthropoda</taxon>
        <taxon>Hexapoda</taxon>
        <taxon>Insecta</taxon>
        <taxon>Pterygota</taxon>
        <taxon>Neoptera</taxon>
        <taxon>Endopterygota</taxon>
        <taxon>Hymenoptera</taxon>
        <taxon>Apocrita</taxon>
        <taxon>Proctotrupomorpha</taxon>
        <taxon>Chalcidoidea</taxon>
        <taxon>Aphelinidae</taxon>
        <taxon>Aphelininae</taxon>
        <taxon>Eretmocerus</taxon>
    </lineage>
</organism>
<proteinExistence type="predicted"/>
<reference evidence="1" key="1">
    <citation type="submission" date="2023-04" db="EMBL/GenBank/DDBJ databases">
        <title>A chromosome-level genome assembly of the parasitoid wasp Eretmocerus hayati.</title>
        <authorList>
            <person name="Zhong Y."/>
            <person name="Liu S."/>
            <person name="Liu Y."/>
        </authorList>
    </citation>
    <scope>NUCLEOTIDE SEQUENCE</scope>
    <source>
        <strain evidence="1">ZJU_SS_LIU_2023</strain>
    </source>
</reference>
<evidence type="ECO:0000313" key="1">
    <source>
        <dbReference type="EMBL" id="KAJ8664875.1"/>
    </source>
</evidence>
<gene>
    <name evidence="1" type="ORF">QAD02_006537</name>
</gene>